<accession>A0A817XX26</accession>
<feature type="non-terminal residue" evidence="3">
    <location>
        <position position="1"/>
    </location>
</feature>
<keyword evidence="1" id="KW-0472">Membrane</keyword>
<reference evidence="3" key="1">
    <citation type="submission" date="2021-02" db="EMBL/GenBank/DDBJ databases">
        <authorList>
            <person name="Nowell W R."/>
        </authorList>
    </citation>
    <scope>NUCLEOTIDE SEQUENCE</scope>
</reference>
<dbReference type="EMBL" id="CAJNXB010004366">
    <property type="protein sequence ID" value="CAF3373454.1"/>
    <property type="molecule type" value="Genomic_DNA"/>
</dbReference>
<dbReference type="InterPro" id="IPR004172">
    <property type="entry name" value="L27_dom"/>
</dbReference>
<comment type="caution">
    <text evidence="3">The sequence shown here is derived from an EMBL/GenBank/DDBJ whole genome shotgun (WGS) entry which is preliminary data.</text>
</comment>
<evidence type="ECO:0000259" key="2">
    <source>
        <dbReference type="PROSITE" id="PS51022"/>
    </source>
</evidence>
<evidence type="ECO:0000313" key="4">
    <source>
        <dbReference type="Proteomes" id="UP000663825"/>
    </source>
</evidence>
<dbReference type="InterPro" id="IPR014775">
    <property type="entry name" value="L27_C"/>
</dbReference>
<dbReference type="SUPFAM" id="SSF101288">
    <property type="entry name" value="L27 domain"/>
    <property type="match status" value="1"/>
</dbReference>
<organism evidence="3 4">
    <name type="scientific">Rotaria socialis</name>
    <dbReference type="NCBI Taxonomy" id="392032"/>
    <lineage>
        <taxon>Eukaryota</taxon>
        <taxon>Metazoa</taxon>
        <taxon>Spiralia</taxon>
        <taxon>Gnathifera</taxon>
        <taxon>Rotifera</taxon>
        <taxon>Eurotatoria</taxon>
        <taxon>Bdelloidea</taxon>
        <taxon>Philodinida</taxon>
        <taxon>Philodinidae</taxon>
        <taxon>Rotaria</taxon>
    </lineage>
</organism>
<sequence>VSQILDSLEDTQWLTVGDRVELDFLQKLFEDKQLRSLLELYDRINSDDIRPYNTPDSNAVEIVSDIVALIERNSQQSRSSDDVHNLLDLLHEPHIQVCRQKQNKRHSRENSVLVSKSFIILTFIIIIIIIIISSNLNEMSQIEYFKKMIEI</sequence>
<keyword evidence="1" id="KW-1133">Transmembrane helix</keyword>
<gene>
    <name evidence="3" type="ORF">TIS948_LOCUS25280</name>
</gene>
<name>A0A817XX26_9BILA</name>
<dbReference type="InterPro" id="IPR036892">
    <property type="entry name" value="L27_dom_sf"/>
</dbReference>
<keyword evidence="1" id="KW-0812">Transmembrane</keyword>
<dbReference type="OrthoDB" id="8764769at2759"/>
<dbReference type="Pfam" id="PF02828">
    <property type="entry name" value="L27"/>
    <property type="match status" value="1"/>
</dbReference>
<feature type="domain" description="L27" evidence="2">
    <location>
        <begin position="1"/>
        <end position="52"/>
    </location>
</feature>
<dbReference type="SMART" id="SM00569">
    <property type="entry name" value="L27"/>
    <property type="match status" value="2"/>
</dbReference>
<protein>
    <recommendedName>
        <fullName evidence="2">L27 domain-containing protein</fullName>
    </recommendedName>
</protein>
<evidence type="ECO:0000313" key="3">
    <source>
        <dbReference type="EMBL" id="CAF3373454.1"/>
    </source>
</evidence>
<dbReference type="Gene3D" id="1.10.287.650">
    <property type="entry name" value="L27 domain"/>
    <property type="match status" value="1"/>
</dbReference>
<dbReference type="PROSITE" id="PS51022">
    <property type="entry name" value="L27"/>
    <property type="match status" value="1"/>
</dbReference>
<proteinExistence type="predicted"/>
<dbReference type="AlphaFoldDB" id="A0A817XX26"/>
<dbReference type="Proteomes" id="UP000663825">
    <property type="component" value="Unassembled WGS sequence"/>
</dbReference>
<evidence type="ECO:0000256" key="1">
    <source>
        <dbReference type="SAM" id="Phobius"/>
    </source>
</evidence>
<feature type="transmembrane region" description="Helical" evidence="1">
    <location>
        <begin position="113"/>
        <end position="132"/>
    </location>
</feature>